<evidence type="ECO:0000313" key="2">
    <source>
        <dbReference type="EMBL" id="JAS26326.1"/>
    </source>
</evidence>
<organism evidence="2">
    <name type="scientific">Clastoptera arizonana</name>
    <name type="common">Arizona spittle bug</name>
    <dbReference type="NCBI Taxonomy" id="38151"/>
    <lineage>
        <taxon>Eukaryota</taxon>
        <taxon>Metazoa</taxon>
        <taxon>Ecdysozoa</taxon>
        <taxon>Arthropoda</taxon>
        <taxon>Hexapoda</taxon>
        <taxon>Insecta</taxon>
        <taxon>Pterygota</taxon>
        <taxon>Neoptera</taxon>
        <taxon>Paraneoptera</taxon>
        <taxon>Hemiptera</taxon>
        <taxon>Auchenorrhyncha</taxon>
        <taxon>Cercopoidea</taxon>
        <taxon>Clastopteridae</taxon>
        <taxon>Clastoptera</taxon>
    </lineage>
</organism>
<reference evidence="2" key="1">
    <citation type="submission" date="2015-12" db="EMBL/GenBank/DDBJ databases">
        <title>De novo transcriptome assembly of four potential Pierce s Disease insect vectors from Arizona vineyards.</title>
        <authorList>
            <person name="Tassone E.E."/>
        </authorList>
    </citation>
    <scope>NUCLEOTIDE SEQUENCE</scope>
</reference>
<protein>
    <submittedName>
        <fullName evidence="2">Uncharacterized protein</fullName>
    </submittedName>
</protein>
<evidence type="ECO:0000256" key="1">
    <source>
        <dbReference type="SAM" id="MobiDB-lite"/>
    </source>
</evidence>
<feature type="region of interest" description="Disordered" evidence="1">
    <location>
        <begin position="149"/>
        <end position="168"/>
    </location>
</feature>
<dbReference type="GO" id="GO:0005739">
    <property type="term" value="C:mitochondrion"/>
    <property type="evidence" value="ECO:0007669"/>
    <property type="project" value="GOC"/>
</dbReference>
<dbReference type="Pfam" id="PF09782">
    <property type="entry name" value="NDUF_B6"/>
    <property type="match status" value="1"/>
</dbReference>
<dbReference type="EMBL" id="GEDC01010972">
    <property type="protein sequence ID" value="JAS26326.1"/>
    <property type="molecule type" value="Transcribed_RNA"/>
</dbReference>
<dbReference type="AlphaFoldDB" id="A0A1B6DKV6"/>
<name>A0A1B6DKV6_9HEMI</name>
<dbReference type="PANTHER" id="PTHR21106">
    <property type="entry name" value="NADH DEHYDROGENASE [UBIQUINONE] 1 BETA SUBCOMPLEX SUBUNIT 6"/>
    <property type="match status" value="1"/>
</dbReference>
<sequence length="168" mass="19507">MSKTIEIPSDTGGVKPIPIEGRMARERERLAGMTDAERKWRAQFLKDQYLSPNEPRFVPEIREELINPIRRFYQKPLDLLFKALTPVLGEKIAFPLRVYTGKIALTLFIVYATAYNFKYNANDWTRRGGWIVFQNQEAVLPGHPQYPKLSDRSEPHHYASRGFENSPI</sequence>
<accession>A0A1B6DKV6</accession>
<dbReference type="GO" id="GO:0006120">
    <property type="term" value="P:mitochondrial electron transport, NADH to ubiquinone"/>
    <property type="evidence" value="ECO:0007669"/>
    <property type="project" value="InterPro"/>
</dbReference>
<dbReference type="PANTHER" id="PTHR21106:SF2">
    <property type="entry name" value="NADH DEHYDROGENASE [UBIQUINONE] 1 BETA SUBCOMPLEX SUBUNIT 6"/>
    <property type="match status" value="1"/>
</dbReference>
<proteinExistence type="predicted"/>
<dbReference type="InterPro" id="IPR019174">
    <property type="entry name" value="NADH_DH_b-subcmplx_su6"/>
</dbReference>
<gene>
    <name evidence="2" type="ORF">g.120</name>
</gene>